<keyword evidence="6 12" id="KW-0413">Isomerase</keyword>
<dbReference type="EC" id="5.4.2.10" evidence="12"/>
<dbReference type="PANTHER" id="PTHR43771:SF1">
    <property type="entry name" value="PHOSPHOMANNOMUTASE"/>
    <property type="match status" value="1"/>
</dbReference>
<evidence type="ECO:0000256" key="7">
    <source>
        <dbReference type="RuleBase" id="RU004326"/>
    </source>
</evidence>
<evidence type="ECO:0000259" key="11">
    <source>
        <dbReference type="Pfam" id="PF02880"/>
    </source>
</evidence>
<dbReference type="Pfam" id="PF02878">
    <property type="entry name" value="PGM_PMM_I"/>
    <property type="match status" value="1"/>
</dbReference>
<feature type="domain" description="Alpha-D-phosphohexomutase alpha/beta/alpha" evidence="9">
    <location>
        <begin position="3"/>
        <end position="134"/>
    </location>
</feature>
<dbReference type="Pfam" id="PF00408">
    <property type="entry name" value="PGM_PMM_IV"/>
    <property type="match status" value="1"/>
</dbReference>
<dbReference type="STRING" id="591019.Shell_1165"/>
<reference evidence="12 13" key="2">
    <citation type="journal article" date="2011" name="Stand. Genomic Sci.">
        <title>Complete genome sequence of Staphylothermus hellenicus P8.</title>
        <authorList>
            <person name="Anderson I."/>
            <person name="Wirth R."/>
            <person name="Lucas S."/>
            <person name="Copeland A."/>
            <person name="Lapidus A."/>
            <person name="Cheng J.F."/>
            <person name="Goodwin L."/>
            <person name="Pitluck S."/>
            <person name="Davenport K."/>
            <person name="Detter J.C."/>
            <person name="Han C."/>
            <person name="Tapia R."/>
            <person name="Land M."/>
            <person name="Hauser L."/>
            <person name="Pati A."/>
            <person name="Mikhailova N."/>
            <person name="Woyke T."/>
            <person name="Klenk H.P."/>
            <person name="Kyrpides N."/>
            <person name="Ivanova N."/>
        </authorList>
    </citation>
    <scope>NUCLEOTIDE SEQUENCE [LARGE SCALE GENOMIC DNA]</scope>
    <source>
        <strain evidence="13">DSM 12710 / JCM 10830 / BK20S6-10-b1 / P8</strain>
    </source>
</reference>
<dbReference type="InterPro" id="IPR005841">
    <property type="entry name" value="Alpha-D-phosphohexomutase_SF"/>
</dbReference>
<dbReference type="GO" id="GO:0005975">
    <property type="term" value="P:carbohydrate metabolic process"/>
    <property type="evidence" value="ECO:0007669"/>
    <property type="project" value="InterPro"/>
</dbReference>
<dbReference type="SUPFAM" id="SSF55957">
    <property type="entry name" value="Phosphoglucomutase, C-terminal domain"/>
    <property type="match status" value="1"/>
</dbReference>
<dbReference type="Gene3D" id="3.30.310.50">
    <property type="entry name" value="Alpha-D-phosphohexomutase, C-terminal domain"/>
    <property type="match status" value="1"/>
</dbReference>
<proteinExistence type="inferred from homology"/>
<evidence type="ECO:0000256" key="4">
    <source>
        <dbReference type="ARBA" id="ARBA00022723"/>
    </source>
</evidence>
<evidence type="ECO:0000256" key="1">
    <source>
        <dbReference type="ARBA" id="ARBA00001946"/>
    </source>
</evidence>
<sequence length="457" mass="50835">MGRLFGTDGVRGIVNEELTPELGLKLGMAIGTFFGEGSKILVGRDVRAGGYMIKSAVIAGLLSTGVKVYDGELAPTPALQYAVKTQDFDGGVIITASHNPSKYNGIKVVAADGIEVPREKELEIEEIYFSQRFRRVPWRQLLHDAKPYPYVNDIYVRGVIEKVDKDLIRSKGFKIVIDPANSVGALTSPRIARELGVKVYTVNGHLDPTFPGREPEPVPEHLGETARTVVSIGAVLGVAHDGDADRAIFIDDKGRVQWGDRTATILARYLVEKHPELPRKVYTAVSSSTVIEEILKPLGIEVVWLKVGSVDISRTMQRNNDALCGFEENGGFMYPPHQLVRDGGMTLALMLEMLAKENRKLSEIYDELPQYHLIKTKIPMTRDKALLVVERVKEYFKNYRQITIDGVKVISDDFWLLVRPSGTEPLLRIMLEAKTKDKAEELLSIVRKIAEEVAGKK</sequence>
<evidence type="ECO:0000259" key="9">
    <source>
        <dbReference type="Pfam" id="PF02878"/>
    </source>
</evidence>
<feature type="domain" description="Alpha-D-phosphohexomutase alpha/beta/alpha" evidence="11">
    <location>
        <begin position="258"/>
        <end position="370"/>
    </location>
</feature>
<dbReference type="GeneID" id="9234454"/>
<dbReference type="Pfam" id="PF02879">
    <property type="entry name" value="PGM_PMM_II"/>
    <property type="match status" value="1"/>
</dbReference>
<dbReference type="OrthoDB" id="10363at2157"/>
<comment type="cofactor">
    <cofactor evidence="1">
        <name>Mg(2+)</name>
        <dbReference type="ChEBI" id="CHEBI:18420"/>
    </cofactor>
</comment>
<evidence type="ECO:0000256" key="6">
    <source>
        <dbReference type="ARBA" id="ARBA00023235"/>
    </source>
</evidence>
<dbReference type="EMBL" id="CP002051">
    <property type="protein sequence ID" value="ADI32265.1"/>
    <property type="molecule type" value="Genomic_DNA"/>
</dbReference>
<dbReference type="GO" id="GO:0008966">
    <property type="term" value="F:phosphoglucosamine mutase activity"/>
    <property type="evidence" value="ECO:0007669"/>
    <property type="project" value="UniProtKB-EC"/>
</dbReference>
<dbReference type="CDD" id="cd03087">
    <property type="entry name" value="PGM_like1"/>
    <property type="match status" value="1"/>
</dbReference>
<dbReference type="KEGG" id="shc:Shell_1165"/>
<dbReference type="SUPFAM" id="SSF53738">
    <property type="entry name" value="Phosphoglucomutase, first 3 domains"/>
    <property type="match status" value="3"/>
</dbReference>
<dbReference type="RefSeq" id="WP_013143463.1">
    <property type="nucleotide sequence ID" value="NC_014205.1"/>
</dbReference>
<dbReference type="Proteomes" id="UP000002573">
    <property type="component" value="Chromosome"/>
</dbReference>
<evidence type="ECO:0000313" key="12">
    <source>
        <dbReference type="EMBL" id="ADI32265.1"/>
    </source>
</evidence>
<dbReference type="HOGENOM" id="CLU_016950_7_1_2"/>
<evidence type="ECO:0000256" key="3">
    <source>
        <dbReference type="ARBA" id="ARBA00022553"/>
    </source>
</evidence>
<feature type="domain" description="Alpha-D-phosphohexomutase C-terminal" evidence="8">
    <location>
        <begin position="377"/>
        <end position="446"/>
    </location>
</feature>
<evidence type="ECO:0000259" key="8">
    <source>
        <dbReference type="Pfam" id="PF00408"/>
    </source>
</evidence>
<protein>
    <submittedName>
        <fullName evidence="12">Phosphoglucosamine mutase</fullName>
        <ecNumber evidence="12">5.4.2.10</ecNumber>
    </submittedName>
</protein>
<dbReference type="InterPro" id="IPR005843">
    <property type="entry name" value="A-D-PHexomutase_C"/>
</dbReference>
<dbReference type="FunFam" id="3.40.120.10:FF:000001">
    <property type="entry name" value="Phosphoglucosamine mutase"/>
    <property type="match status" value="1"/>
</dbReference>
<dbReference type="InterPro" id="IPR024086">
    <property type="entry name" value="GlmM_arc-type"/>
</dbReference>
<gene>
    <name evidence="12" type="ordered locus">Shell_1165</name>
</gene>
<dbReference type="InterPro" id="IPR005844">
    <property type="entry name" value="A-D-PHexomutase_a/b/a-I"/>
</dbReference>
<name>D7D919_STAHD</name>
<evidence type="ECO:0000256" key="2">
    <source>
        <dbReference type="ARBA" id="ARBA00010231"/>
    </source>
</evidence>
<dbReference type="AlphaFoldDB" id="D7D919"/>
<dbReference type="InterPro" id="IPR016055">
    <property type="entry name" value="A-D-PHexomutase_a/b/a-I/II/III"/>
</dbReference>
<dbReference type="PRINTS" id="PR00509">
    <property type="entry name" value="PGMPMM"/>
</dbReference>
<keyword evidence="5 7" id="KW-0460">Magnesium</keyword>
<comment type="similarity">
    <text evidence="2 7">Belongs to the phosphohexose mutase family.</text>
</comment>
<dbReference type="PROSITE" id="PS00710">
    <property type="entry name" value="PGM_PMM"/>
    <property type="match status" value="1"/>
</dbReference>
<dbReference type="PANTHER" id="PTHR43771">
    <property type="entry name" value="PHOSPHOMANNOMUTASE"/>
    <property type="match status" value="1"/>
</dbReference>
<dbReference type="Gene3D" id="3.40.120.10">
    <property type="entry name" value="Alpha-D-Glucose-1,6-Bisphosphate, subunit A, domain 3"/>
    <property type="match status" value="3"/>
</dbReference>
<feature type="domain" description="Alpha-D-phosphohexomutase alpha/beta/alpha" evidence="10">
    <location>
        <begin position="154"/>
        <end position="254"/>
    </location>
</feature>
<evidence type="ECO:0000313" key="13">
    <source>
        <dbReference type="Proteomes" id="UP000002573"/>
    </source>
</evidence>
<dbReference type="Pfam" id="PF02880">
    <property type="entry name" value="PGM_PMM_III"/>
    <property type="match status" value="1"/>
</dbReference>
<keyword evidence="3" id="KW-0597">Phosphoprotein</keyword>
<keyword evidence="4 7" id="KW-0479">Metal-binding</keyword>
<evidence type="ECO:0000259" key="10">
    <source>
        <dbReference type="Pfam" id="PF02879"/>
    </source>
</evidence>
<dbReference type="InterPro" id="IPR036900">
    <property type="entry name" value="A-D-PHexomutase_C_sf"/>
</dbReference>
<reference evidence="13" key="1">
    <citation type="submission" date="2010-05" db="EMBL/GenBank/DDBJ databases">
        <title>Complete sequence of Staphylothermus hellenicus DSM 12710.</title>
        <authorList>
            <consortium name="US DOE Joint Genome Institute"/>
            <person name="Lucas S."/>
            <person name="Copeland A."/>
            <person name="Lapidus A."/>
            <person name="Cheng J.-F."/>
            <person name="Bruce D."/>
            <person name="Goodwin L."/>
            <person name="Pitluck S."/>
            <person name="Davenport K."/>
            <person name="Detter J.C."/>
            <person name="Han C."/>
            <person name="Tapia R."/>
            <person name="Larimer F."/>
            <person name="Land M."/>
            <person name="Hauser L."/>
            <person name="Kyrpides N."/>
            <person name="Mikhailova N."/>
            <person name="Anderson I.J."/>
            <person name="Woyke T."/>
        </authorList>
    </citation>
    <scope>NUCLEOTIDE SEQUENCE [LARGE SCALE GENOMIC DNA]</scope>
    <source>
        <strain evidence="13">DSM 12710 / JCM 10830 / BK20S6-10-b1 / P8</strain>
    </source>
</reference>
<dbReference type="NCBIfam" id="TIGR03990">
    <property type="entry name" value="Arch_GlmM"/>
    <property type="match status" value="1"/>
</dbReference>
<evidence type="ECO:0000256" key="5">
    <source>
        <dbReference type="ARBA" id="ARBA00022842"/>
    </source>
</evidence>
<dbReference type="InterPro" id="IPR005846">
    <property type="entry name" value="A-D-PHexomutase_a/b/a-III"/>
</dbReference>
<dbReference type="eggNOG" id="arCOG00767">
    <property type="taxonomic scope" value="Archaea"/>
</dbReference>
<organism evidence="12 13">
    <name type="scientific">Staphylothermus hellenicus (strain DSM 12710 / JCM 10830 / BK20S6-10-b1 / P8)</name>
    <dbReference type="NCBI Taxonomy" id="591019"/>
    <lineage>
        <taxon>Archaea</taxon>
        <taxon>Thermoproteota</taxon>
        <taxon>Thermoprotei</taxon>
        <taxon>Desulfurococcales</taxon>
        <taxon>Desulfurococcaceae</taxon>
        <taxon>Staphylothermus</taxon>
    </lineage>
</organism>
<dbReference type="InterPro" id="IPR005845">
    <property type="entry name" value="A-D-PHexomutase_a/b/a-II"/>
</dbReference>
<dbReference type="GO" id="GO:0000287">
    <property type="term" value="F:magnesium ion binding"/>
    <property type="evidence" value="ECO:0007669"/>
    <property type="project" value="InterPro"/>
</dbReference>
<accession>D7D919</accession>
<dbReference type="InterPro" id="IPR016066">
    <property type="entry name" value="A-D-PHexomutase_CS"/>
</dbReference>
<keyword evidence="13" id="KW-1185">Reference proteome</keyword>